<dbReference type="InterPro" id="IPR007449">
    <property type="entry name" value="ZipA_FtsZ-bd_C"/>
</dbReference>
<evidence type="ECO:0000313" key="4">
    <source>
        <dbReference type="EMBL" id="TDP79382.1"/>
    </source>
</evidence>
<name>A0A4R6R149_9BURK</name>
<protein>
    <recommendedName>
        <fullName evidence="3">ZipA C-terminal FtsZ-binding domain-containing protein</fullName>
    </recommendedName>
</protein>
<evidence type="ECO:0000256" key="1">
    <source>
        <dbReference type="SAM" id="MobiDB-lite"/>
    </source>
</evidence>
<dbReference type="RefSeq" id="WP_133611198.1">
    <property type="nucleotide sequence ID" value="NZ_SNXW01000014.1"/>
</dbReference>
<dbReference type="InterPro" id="IPR036765">
    <property type="entry name" value="ZipA_FtsZ-bd_C_sf"/>
</dbReference>
<keyword evidence="2" id="KW-1133">Transmembrane helix</keyword>
<comment type="caution">
    <text evidence="4">The sequence shown here is derived from an EMBL/GenBank/DDBJ whole genome shotgun (WGS) entry which is preliminary data.</text>
</comment>
<proteinExistence type="predicted"/>
<evidence type="ECO:0000256" key="2">
    <source>
        <dbReference type="SAM" id="Phobius"/>
    </source>
</evidence>
<feature type="transmembrane region" description="Helical" evidence="2">
    <location>
        <begin position="6"/>
        <end position="28"/>
    </location>
</feature>
<evidence type="ECO:0000259" key="3">
    <source>
        <dbReference type="SMART" id="SM00771"/>
    </source>
</evidence>
<reference evidence="4 5" key="1">
    <citation type="submission" date="2019-03" db="EMBL/GenBank/DDBJ databases">
        <title>Genomic Encyclopedia of Type Strains, Phase IV (KMG-IV): sequencing the most valuable type-strain genomes for metagenomic binning, comparative biology and taxonomic classification.</title>
        <authorList>
            <person name="Goeker M."/>
        </authorList>
    </citation>
    <scope>NUCLEOTIDE SEQUENCE [LARGE SCALE GENOMIC DNA]</scope>
    <source>
        <strain evidence="4 5">DSM 11901</strain>
    </source>
</reference>
<feature type="region of interest" description="Disordered" evidence="1">
    <location>
        <begin position="31"/>
        <end position="84"/>
    </location>
</feature>
<dbReference type="OrthoDB" id="8521018at2"/>
<dbReference type="GO" id="GO:0090529">
    <property type="term" value="P:cell septum assembly"/>
    <property type="evidence" value="ECO:0007669"/>
    <property type="project" value="InterPro"/>
</dbReference>
<feature type="domain" description="ZipA C-terminal FtsZ-binding" evidence="3">
    <location>
        <begin position="208"/>
        <end position="335"/>
    </location>
</feature>
<dbReference type="SMART" id="SM00771">
    <property type="entry name" value="ZipA_C"/>
    <property type="match status" value="1"/>
</dbReference>
<gene>
    <name evidence="4" type="ORF">EV672_11411</name>
</gene>
<dbReference type="AlphaFoldDB" id="A0A4R6R149"/>
<dbReference type="SUPFAM" id="SSF64383">
    <property type="entry name" value="Cell-division protein ZipA, C-terminal domain"/>
    <property type="match status" value="1"/>
</dbReference>
<sequence length="359" mass="37826">MNHSLTLYLAILGGVVLAVVVAHGAWTARRAAARQPRRASVEPVDGGAAPSATSVPLDDIPTIPMDDGAGNVAASPTASLPPLRRTGPRLDALVDAIATLTLDAPMSGDHILMHLPPSRRAGSKPVLVEGLRSDCGEWEMPQAGVLYTELQAGVLMANRTGGLNEIEYSEFVQKVQAMADALPASPEFPDMLDIVARARELDAFAGAHDAQLAMRLAGKGSAWSLGYVQQQAQRHGFLPGALPGRFVLPSPDEGAPPVLTLQFDAQAAFAEDEDQATLRELLLCFDVPQTAAEQAPFKAWCAAGEALSMAMDGLMLDDSGRPFSPAAFESIEGELAKLYEALAARDLAAGAPSTRRLFS</sequence>
<accession>A0A4R6R149</accession>
<keyword evidence="2" id="KW-0472">Membrane</keyword>
<evidence type="ECO:0000313" key="5">
    <source>
        <dbReference type="Proteomes" id="UP000294593"/>
    </source>
</evidence>
<keyword evidence="5" id="KW-1185">Reference proteome</keyword>
<dbReference type="Proteomes" id="UP000294593">
    <property type="component" value="Unassembled WGS sequence"/>
</dbReference>
<keyword evidence="2" id="KW-0812">Transmembrane</keyword>
<organism evidence="4 5">
    <name type="scientific">Aquabacterium commune</name>
    <dbReference type="NCBI Taxonomy" id="70586"/>
    <lineage>
        <taxon>Bacteria</taxon>
        <taxon>Pseudomonadati</taxon>
        <taxon>Pseudomonadota</taxon>
        <taxon>Betaproteobacteria</taxon>
        <taxon>Burkholderiales</taxon>
        <taxon>Aquabacterium</taxon>
    </lineage>
</organism>
<dbReference type="EMBL" id="SNXW01000014">
    <property type="protein sequence ID" value="TDP79382.1"/>
    <property type="molecule type" value="Genomic_DNA"/>
</dbReference>